<gene>
    <name evidence="2" type="ORF">BCO_0011303</name>
</gene>
<dbReference type="SUPFAM" id="SSF52980">
    <property type="entry name" value="Restriction endonuclease-like"/>
    <property type="match status" value="1"/>
</dbReference>
<dbReference type="Pfam" id="PF09588">
    <property type="entry name" value="YqaJ"/>
    <property type="match status" value="1"/>
</dbReference>
<accession>W5SX86</accession>
<evidence type="ECO:0000259" key="1">
    <source>
        <dbReference type="Pfam" id="PF09588"/>
    </source>
</evidence>
<dbReference type="Gene3D" id="3.90.320.10">
    <property type="match status" value="1"/>
</dbReference>
<dbReference type="AlphaFoldDB" id="W5SX86"/>
<keyword evidence="2" id="KW-0614">Plasmid</keyword>
<geneLocation type="plasmid" evidence="2">
    <name>unnamed</name>
</geneLocation>
<protein>
    <recommendedName>
        <fullName evidence="1">YqaJ viral recombinase domain-containing protein</fullName>
    </recommendedName>
</protein>
<dbReference type="HOGENOM" id="CLU_053647_0_0_12"/>
<dbReference type="InterPro" id="IPR019080">
    <property type="entry name" value="YqaJ_viral_recombinase"/>
</dbReference>
<dbReference type="Pfam" id="PF03112">
    <property type="entry name" value="DUF244"/>
    <property type="match status" value="1"/>
</dbReference>
<sequence>MLYSYLYKKQYKGVFMNTNISKINNQRLEVKVNHLGLYTQKMLEGFEAFTYQSQEQVKGKQNNTSKINKICRKLSRIGKNEYFKFNSTVDFSVQRQSLRRMGASEVGNMFIGTAHLSKLVLERILKSIDREIPFQDNLSMRKGKVLENLAFDEFVRIYSDNIEVLYKNKYANGIDKYNYFKKYGKEDNLIGSTIDGWFINKEGESELLEIKCSDSIDLKSAVIEYNKTGNFLENKYFFKYYVQVQVQLACTGLSKGNLFFIIGNDAINCVIDRNDAFISKVMFGIEKLESEVNRIAKYLKQNCDVKNINLDALITLIDNFFKASCLYNELSKSNYKIDFLDFVKSVDLDTNSYENQRLKGCLLEINDLQCKIDKVENDTKKKHKLELDKITKPIKDKLKLCINSVLGEFSLIEHIHYYLEGNLFSIDTTKRAIKDRFKSLGGDINFNFDSLDLDNDWSTSSISAV</sequence>
<name>W5SX86_9SPIR</name>
<dbReference type="EMBL" id="CP005755">
    <property type="protein sequence ID" value="AHH11482.1"/>
    <property type="molecule type" value="Genomic_DNA"/>
</dbReference>
<reference evidence="2" key="1">
    <citation type="submission" date="2013-04" db="EMBL/GenBank/DDBJ databases">
        <title>Comparative Genomics of Relapsing Fever Spirochetes.</title>
        <authorList>
            <person name="Schwan T.G."/>
            <person name="Raffel S.J."/>
            <person name="Porcella S.F."/>
            <person name="Martens C.A."/>
            <person name="Bruno D.P."/>
            <person name="Ricklefs S.M."/>
            <person name="Barbian K.B."/>
        </authorList>
    </citation>
    <scope>NUCLEOTIDE SEQUENCE</scope>
    <source>
        <strain evidence="2">Co53</strain>
        <plasmid evidence="2">unnamed</plasmid>
    </source>
</reference>
<dbReference type="InterPro" id="IPR011604">
    <property type="entry name" value="PDDEXK-like_dom_sf"/>
</dbReference>
<feature type="domain" description="YqaJ viral recombinase" evidence="1">
    <location>
        <begin position="99"/>
        <end position="253"/>
    </location>
</feature>
<evidence type="ECO:0000313" key="2">
    <source>
        <dbReference type="EMBL" id="AHH11482.1"/>
    </source>
</evidence>
<organism evidence="2">
    <name type="scientific">Borrelia coriaceae ATCC 43381</name>
    <dbReference type="NCBI Taxonomy" id="1408429"/>
    <lineage>
        <taxon>Bacteria</taxon>
        <taxon>Pseudomonadati</taxon>
        <taxon>Spirochaetota</taxon>
        <taxon>Spirochaetia</taxon>
        <taxon>Spirochaetales</taxon>
        <taxon>Borreliaceae</taxon>
        <taxon>Borrelia</taxon>
    </lineage>
</organism>
<dbReference type="InterPro" id="IPR011335">
    <property type="entry name" value="Restrct_endonuc-II-like"/>
</dbReference>
<proteinExistence type="predicted"/>
<dbReference type="InterPro" id="IPR004335">
    <property type="entry name" value="DUF244"/>
</dbReference>